<feature type="transmembrane region" description="Helical" evidence="4">
    <location>
        <begin position="154"/>
        <end position="176"/>
    </location>
</feature>
<feature type="transmembrane region" description="Helical" evidence="4">
    <location>
        <begin position="60"/>
        <end position="78"/>
    </location>
</feature>
<feature type="transmembrane region" description="Helical" evidence="4">
    <location>
        <begin position="392"/>
        <end position="412"/>
    </location>
</feature>
<dbReference type="InterPro" id="IPR036259">
    <property type="entry name" value="MFS_trans_sf"/>
</dbReference>
<dbReference type="Gene3D" id="1.20.1250.20">
    <property type="entry name" value="MFS general substrate transporter like domains"/>
    <property type="match status" value="2"/>
</dbReference>
<organism evidence="6 7">
    <name type="scientific">Rhizopus stolonifer</name>
    <name type="common">Rhizopus nigricans</name>
    <dbReference type="NCBI Taxonomy" id="4846"/>
    <lineage>
        <taxon>Eukaryota</taxon>
        <taxon>Fungi</taxon>
        <taxon>Fungi incertae sedis</taxon>
        <taxon>Mucoromycota</taxon>
        <taxon>Mucoromycotina</taxon>
        <taxon>Mucoromycetes</taxon>
        <taxon>Mucorales</taxon>
        <taxon>Mucorineae</taxon>
        <taxon>Rhizopodaceae</taxon>
        <taxon>Rhizopus</taxon>
    </lineage>
</organism>
<evidence type="ECO:0000256" key="1">
    <source>
        <dbReference type="ARBA" id="ARBA00004141"/>
    </source>
</evidence>
<gene>
    <name evidence="6" type="ORF">CU098_003771</name>
</gene>
<feature type="region of interest" description="Disordered" evidence="3">
    <location>
        <begin position="1"/>
        <end position="33"/>
    </location>
</feature>
<dbReference type="Proteomes" id="UP000253551">
    <property type="component" value="Unassembled WGS sequence"/>
</dbReference>
<evidence type="ECO:0000313" key="6">
    <source>
        <dbReference type="EMBL" id="RCH80252.1"/>
    </source>
</evidence>
<dbReference type="Pfam" id="PF07690">
    <property type="entry name" value="MFS_1"/>
    <property type="match status" value="1"/>
</dbReference>
<dbReference type="InterPro" id="IPR050327">
    <property type="entry name" value="Proton-linked_MCT"/>
</dbReference>
<dbReference type="AlphaFoldDB" id="A0A367IRG8"/>
<proteinExistence type="inferred from homology"/>
<dbReference type="InterPro" id="IPR011701">
    <property type="entry name" value="MFS"/>
</dbReference>
<dbReference type="PANTHER" id="PTHR11360">
    <property type="entry name" value="MONOCARBOXYLATE TRANSPORTER"/>
    <property type="match status" value="1"/>
</dbReference>
<dbReference type="SUPFAM" id="SSF103473">
    <property type="entry name" value="MFS general substrate transporter"/>
    <property type="match status" value="1"/>
</dbReference>
<dbReference type="PANTHER" id="PTHR11360:SF284">
    <property type="entry name" value="EG:103B4.3 PROTEIN-RELATED"/>
    <property type="match status" value="1"/>
</dbReference>
<evidence type="ECO:0000313" key="7">
    <source>
        <dbReference type="Proteomes" id="UP000253551"/>
    </source>
</evidence>
<feature type="transmembrane region" description="Helical" evidence="4">
    <location>
        <begin position="188"/>
        <end position="208"/>
    </location>
</feature>
<feature type="transmembrane region" description="Helical" evidence="4">
    <location>
        <begin position="261"/>
        <end position="283"/>
    </location>
</feature>
<feature type="transmembrane region" description="Helical" evidence="4">
    <location>
        <begin position="220"/>
        <end position="240"/>
    </location>
</feature>
<keyword evidence="4" id="KW-0812">Transmembrane</keyword>
<feature type="compositionally biased region" description="Polar residues" evidence="3">
    <location>
        <begin position="20"/>
        <end position="33"/>
    </location>
</feature>
<protein>
    <recommendedName>
        <fullName evidence="5">Major facilitator superfamily (MFS) profile domain-containing protein</fullName>
    </recommendedName>
</protein>
<feature type="transmembrane region" description="Helical" evidence="4">
    <location>
        <begin position="303"/>
        <end position="323"/>
    </location>
</feature>
<feature type="transmembrane region" description="Helical" evidence="4">
    <location>
        <begin position="330"/>
        <end position="351"/>
    </location>
</feature>
<keyword evidence="7" id="KW-1185">Reference proteome</keyword>
<keyword evidence="4" id="KW-1133">Transmembrane helix</keyword>
<evidence type="ECO:0000256" key="2">
    <source>
        <dbReference type="ARBA" id="ARBA00006727"/>
    </source>
</evidence>
<feature type="transmembrane region" description="Helical" evidence="4">
    <location>
        <begin position="357"/>
        <end position="380"/>
    </location>
</feature>
<dbReference type="PROSITE" id="PS50850">
    <property type="entry name" value="MFS"/>
    <property type="match status" value="1"/>
</dbReference>
<comment type="subcellular location">
    <subcellularLocation>
        <location evidence="1">Membrane</location>
        <topology evidence="1">Multi-pass membrane protein</topology>
    </subcellularLocation>
</comment>
<accession>A0A367IRG8</accession>
<dbReference type="InterPro" id="IPR020846">
    <property type="entry name" value="MFS_dom"/>
</dbReference>
<feature type="transmembrane region" description="Helical" evidence="4">
    <location>
        <begin position="424"/>
        <end position="442"/>
    </location>
</feature>
<dbReference type="OrthoDB" id="6499973at2759"/>
<evidence type="ECO:0000256" key="4">
    <source>
        <dbReference type="SAM" id="Phobius"/>
    </source>
</evidence>
<feature type="domain" description="Major facilitator superfamily (MFS) profile" evidence="5">
    <location>
        <begin position="61"/>
        <end position="447"/>
    </location>
</feature>
<sequence>MINERNFTLDHPSEKPLSAVNGSFETKSSKQTNPDITEVEVDEKVSGSIENHFLSDTDGGYGWFVVLGAFLVQLTVFIHRGVMQDYYEQYIFNDVPNASLKLSFVGTIASACMNVGGPFAQVLVSIFGIRPVLIAGTVMITLGLELASLGSQIWHLYLTQGVLFGIGASFIYMAIMGVAPQWFTKRRGLALGIMASGSGIGGLIIPNTMNAINSSLGHQWTYRILGFICLFCDIWACILVKPKNPSQKALKRFSEMIDLSVLRNTDFLLFCLGSNIGLFGYSVPYFYLPSYATHIGLSDSQGSSIISVSAAGNFVGRIVVGFLGDRIGKVNSNLIFTAITGLSALLIWTFANSYGSLMAYALVFGLTSGAYFAQVSPITASILGMEKFPSGLSLMFLMNLVSVFGPNIAAVIESDMDTTPFFSYKMFTAVVYLVAAIFILILRVRLSRSVFINV</sequence>
<dbReference type="EMBL" id="PJQM01006101">
    <property type="protein sequence ID" value="RCH80252.1"/>
    <property type="molecule type" value="Genomic_DNA"/>
</dbReference>
<name>A0A367IRG8_RHIST</name>
<feature type="transmembrane region" description="Helical" evidence="4">
    <location>
        <begin position="122"/>
        <end position="142"/>
    </location>
</feature>
<reference evidence="6 7" key="1">
    <citation type="journal article" date="2018" name="G3 (Bethesda)">
        <title>Phylogenetic and Phylogenomic Definition of Rhizopus Species.</title>
        <authorList>
            <person name="Gryganskyi A.P."/>
            <person name="Golan J."/>
            <person name="Dolatabadi S."/>
            <person name="Mondo S."/>
            <person name="Robb S."/>
            <person name="Idnurm A."/>
            <person name="Muszewska A."/>
            <person name="Steczkiewicz K."/>
            <person name="Masonjones S."/>
            <person name="Liao H.L."/>
            <person name="Gajdeczka M.T."/>
            <person name="Anike F."/>
            <person name="Vuek A."/>
            <person name="Anishchenko I.M."/>
            <person name="Voigt K."/>
            <person name="de Hoog G.S."/>
            <person name="Smith M.E."/>
            <person name="Heitman J."/>
            <person name="Vilgalys R."/>
            <person name="Stajich J.E."/>
        </authorList>
    </citation>
    <scope>NUCLEOTIDE SEQUENCE [LARGE SCALE GENOMIC DNA]</scope>
    <source>
        <strain evidence="6 7">LSU 92-RS-03</strain>
    </source>
</reference>
<dbReference type="GO" id="GO:0016020">
    <property type="term" value="C:membrane"/>
    <property type="evidence" value="ECO:0007669"/>
    <property type="project" value="UniProtKB-SubCell"/>
</dbReference>
<keyword evidence="4" id="KW-0472">Membrane</keyword>
<evidence type="ECO:0000256" key="3">
    <source>
        <dbReference type="SAM" id="MobiDB-lite"/>
    </source>
</evidence>
<comment type="caution">
    <text evidence="6">The sequence shown here is derived from an EMBL/GenBank/DDBJ whole genome shotgun (WGS) entry which is preliminary data.</text>
</comment>
<evidence type="ECO:0000259" key="5">
    <source>
        <dbReference type="PROSITE" id="PS50850"/>
    </source>
</evidence>
<dbReference type="CDD" id="cd17352">
    <property type="entry name" value="MFS_MCT_SLC16"/>
    <property type="match status" value="1"/>
</dbReference>
<comment type="similarity">
    <text evidence="2">Belongs to the major facilitator superfamily. Monocarboxylate porter (TC 2.A.1.13) family.</text>
</comment>
<dbReference type="GO" id="GO:0022857">
    <property type="term" value="F:transmembrane transporter activity"/>
    <property type="evidence" value="ECO:0007669"/>
    <property type="project" value="InterPro"/>
</dbReference>